<keyword evidence="2" id="KW-1185">Reference proteome</keyword>
<proteinExistence type="predicted"/>
<protein>
    <submittedName>
        <fullName evidence="1">Type III effector protein</fullName>
    </submittedName>
</protein>
<organism evidence="1 2">
    <name type="scientific">Streptodolium elevatio</name>
    <dbReference type="NCBI Taxonomy" id="3157996"/>
    <lineage>
        <taxon>Bacteria</taxon>
        <taxon>Bacillati</taxon>
        <taxon>Actinomycetota</taxon>
        <taxon>Actinomycetes</taxon>
        <taxon>Kitasatosporales</taxon>
        <taxon>Streptomycetaceae</taxon>
        <taxon>Streptodolium</taxon>
    </lineage>
</organism>
<name>A0ABV3DWI1_9ACTN</name>
<dbReference type="RefSeq" id="WP_358364886.1">
    <property type="nucleotide sequence ID" value="NZ_JBEZFP010000237.1"/>
</dbReference>
<dbReference type="EMBL" id="JBEZFP010000237">
    <property type="protein sequence ID" value="MEU8140096.1"/>
    <property type="molecule type" value="Genomic_DNA"/>
</dbReference>
<reference evidence="1 2" key="1">
    <citation type="submission" date="2024-06" db="EMBL/GenBank/DDBJ databases">
        <title>The Natural Products Discovery Center: Release of the First 8490 Sequenced Strains for Exploring Actinobacteria Biosynthetic Diversity.</title>
        <authorList>
            <person name="Kalkreuter E."/>
            <person name="Kautsar S.A."/>
            <person name="Yang D."/>
            <person name="Bader C.D."/>
            <person name="Teijaro C.N."/>
            <person name="Fluegel L."/>
            <person name="Davis C.M."/>
            <person name="Simpson J.R."/>
            <person name="Lauterbach L."/>
            <person name="Steele A.D."/>
            <person name="Gui C."/>
            <person name="Meng S."/>
            <person name="Li G."/>
            <person name="Viehrig K."/>
            <person name="Ye F."/>
            <person name="Su P."/>
            <person name="Kiefer A.F."/>
            <person name="Nichols A."/>
            <person name="Cepeda A.J."/>
            <person name="Yan W."/>
            <person name="Fan B."/>
            <person name="Jiang Y."/>
            <person name="Adhikari A."/>
            <person name="Zheng C.-J."/>
            <person name="Schuster L."/>
            <person name="Cowan T.M."/>
            <person name="Smanski M.J."/>
            <person name="Chevrette M.G."/>
            <person name="De Carvalho L.P.S."/>
            <person name="Shen B."/>
        </authorList>
    </citation>
    <scope>NUCLEOTIDE SEQUENCE [LARGE SCALE GENOMIC DNA]</scope>
    <source>
        <strain evidence="1 2">NPDC048946</strain>
    </source>
</reference>
<evidence type="ECO:0000313" key="1">
    <source>
        <dbReference type="EMBL" id="MEU8140096.1"/>
    </source>
</evidence>
<comment type="caution">
    <text evidence="1">The sequence shown here is derived from an EMBL/GenBank/DDBJ whole genome shotgun (WGS) entry which is preliminary data.</text>
</comment>
<dbReference type="Proteomes" id="UP001551482">
    <property type="component" value="Unassembled WGS sequence"/>
</dbReference>
<gene>
    <name evidence="1" type="ORF">AB0C36_42245</name>
</gene>
<evidence type="ECO:0000313" key="2">
    <source>
        <dbReference type="Proteomes" id="UP001551482"/>
    </source>
</evidence>
<accession>A0ABV3DWI1</accession>
<sequence>MTIPAGKPDRVEAEPRIRFLAAAAALRAIDTAVTTARRDAADHDTAPGTARDAVPETHDALAALVLLRELRARLASWEPDLIEDARHAGASWASLAEPLGVASRQAAERRYLRLRPGGTPGTTGDQRVQATRDQRAADRAVSAWAREHAAGLRALAGQITALDDLGPHANEPQAGLAAALGHDDPARLLPPLTATRPHLGPDHPDLGARIDAYTAHVDHLRRTTDRHRPRAT</sequence>